<evidence type="ECO:0008006" key="5">
    <source>
        <dbReference type="Google" id="ProtNLM"/>
    </source>
</evidence>
<dbReference type="AlphaFoldDB" id="B7FT79"/>
<keyword evidence="4" id="KW-1185">Reference proteome</keyword>
<organism evidence="3 4">
    <name type="scientific">Phaeodactylum tricornutum (strain CCAP 1055/1)</name>
    <dbReference type="NCBI Taxonomy" id="556484"/>
    <lineage>
        <taxon>Eukaryota</taxon>
        <taxon>Sar</taxon>
        <taxon>Stramenopiles</taxon>
        <taxon>Ochrophyta</taxon>
        <taxon>Bacillariophyta</taxon>
        <taxon>Bacillariophyceae</taxon>
        <taxon>Bacillariophycidae</taxon>
        <taxon>Naviculales</taxon>
        <taxon>Phaeodactylaceae</taxon>
        <taxon>Phaeodactylum</taxon>
    </lineage>
</organism>
<evidence type="ECO:0000256" key="1">
    <source>
        <dbReference type="SAM" id="MobiDB-lite"/>
    </source>
</evidence>
<evidence type="ECO:0000256" key="2">
    <source>
        <dbReference type="SAM" id="Phobius"/>
    </source>
</evidence>
<dbReference type="InParanoid" id="B7FT79"/>
<keyword evidence="2" id="KW-1133">Transmembrane helix</keyword>
<feature type="transmembrane region" description="Helical" evidence="2">
    <location>
        <begin position="26"/>
        <end position="45"/>
    </location>
</feature>
<reference evidence="4" key="2">
    <citation type="submission" date="2008-08" db="EMBL/GenBank/DDBJ databases">
        <authorList>
            <consortium name="Diatom Consortium"/>
            <person name="Grigoriev I."/>
            <person name="Grimwood J."/>
            <person name="Kuo A."/>
            <person name="Otillar R.P."/>
            <person name="Salamov A."/>
            <person name="Detter J.C."/>
            <person name="Lindquist E."/>
            <person name="Shapiro H."/>
            <person name="Lucas S."/>
            <person name="Glavina del Rio T."/>
            <person name="Pitluck S."/>
            <person name="Rokhsar D."/>
            <person name="Bowler C."/>
        </authorList>
    </citation>
    <scope>GENOME REANNOTATION</scope>
    <source>
        <strain evidence="4">CCAP 1055/1</strain>
    </source>
</reference>
<dbReference type="PaxDb" id="2850-Phatr43718"/>
<accession>B7FT79</accession>
<feature type="region of interest" description="Disordered" evidence="1">
    <location>
        <begin position="53"/>
        <end position="104"/>
    </location>
</feature>
<evidence type="ECO:0000313" key="4">
    <source>
        <dbReference type="Proteomes" id="UP000000759"/>
    </source>
</evidence>
<protein>
    <recommendedName>
        <fullName evidence="5">Transmembrane protein</fullName>
    </recommendedName>
</protein>
<reference evidence="3 4" key="1">
    <citation type="journal article" date="2008" name="Nature">
        <title>The Phaeodactylum genome reveals the evolutionary history of diatom genomes.</title>
        <authorList>
            <person name="Bowler C."/>
            <person name="Allen A.E."/>
            <person name="Badger J.H."/>
            <person name="Grimwood J."/>
            <person name="Jabbari K."/>
            <person name="Kuo A."/>
            <person name="Maheswari U."/>
            <person name="Martens C."/>
            <person name="Maumus F."/>
            <person name="Otillar R.P."/>
            <person name="Rayko E."/>
            <person name="Salamov A."/>
            <person name="Vandepoele K."/>
            <person name="Beszteri B."/>
            <person name="Gruber A."/>
            <person name="Heijde M."/>
            <person name="Katinka M."/>
            <person name="Mock T."/>
            <person name="Valentin K."/>
            <person name="Verret F."/>
            <person name="Berges J.A."/>
            <person name="Brownlee C."/>
            <person name="Cadoret J.P."/>
            <person name="Chiovitti A."/>
            <person name="Choi C.J."/>
            <person name="Coesel S."/>
            <person name="De Martino A."/>
            <person name="Detter J.C."/>
            <person name="Durkin C."/>
            <person name="Falciatore A."/>
            <person name="Fournet J."/>
            <person name="Haruta M."/>
            <person name="Huysman M.J."/>
            <person name="Jenkins B.D."/>
            <person name="Jiroutova K."/>
            <person name="Jorgensen R.E."/>
            <person name="Joubert Y."/>
            <person name="Kaplan A."/>
            <person name="Kroger N."/>
            <person name="Kroth P.G."/>
            <person name="La Roche J."/>
            <person name="Lindquist E."/>
            <person name="Lommer M."/>
            <person name="Martin-Jezequel V."/>
            <person name="Lopez P.J."/>
            <person name="Lucas S."/>
            <person name="Mangogna M."/>
            <person name="McGinnis K."/>
            <person name="Medlin L.K."/>
            <person name="Montsant A."/>
            <person name="Oudot-Le Secq M.P."/>
            <person name="Napoli C."/>
            <person name="Obornik M."/>
            <person name="Parker M.S."/>
            <person name="Petit J.L."/>
            <person name="Porcel B.M."/>
            <person name="Poulsen N."/>
            <person name="Robison M."/>
            <person name="Rychlewski L."/>
            <person name="Rynearson T.A."/>
            <person name="Schmutz J."/>
            <person name="Shapiro H."/>
            <person name="Siaut M."/>
            <person name="Stanley M."/>
            <person name="Sussman M.R."/>
            <person name="Taylor A.R."/>
            <person name="Vardi A."/>
            <person name="von Dassow P."/>
            <person name="Vyverman W."/>
            <person name="Willis A."/>
            <person name="Wyrwicz L.S."/>
            <person name="Rokhsar D.S."/>
            <person name="Weissenbach J."/>
            <person name="Armbrust E.V."/>
            <person name="Green B.R."/>
            <person name="Van de Peer Y."/>
            <person name="Grigoriev I.V."/>
        </authorList>
    </citation>
    <scope>NUCLEOTIDE SEQUENCE [LARGE SCALE GENOMIC DNA]</scope>
    <source>
        <strain evidence="3 4">CCAP 1055/1</strain>
    </source>
</reference>
<dbReference type="HOGENOM" id="CLU_2255425_0_0_1"/>
<sequence>METEHLSAVPVVDSPIESMVSIDPQYQVPIMIVVALLGFLAVLGLSSLSVQKAPVGEDENDEVASPKRSTSKGVTTPKRNTSKSADDSGITPRRSARLARRKED</sequence>
<dbReference type="KEGG" id="pti:PHATRDRAFT_43718"/>
<proteinExistence type="predicted"/>
<feature type="compositionally biased region" description="Basic residues" evidence="1">
    <location>
        <begin position="94"/>
        <end position="104"/>
    </location>
</feature>
<dbReference type="EMBL" id="CM000606">
    <property type="protein sequence ID" value="EEC50924.1"/>
    <property type="molecule type" value="Genomic_DNA"/>
</dbReference>
<keyword evidence="2" id="KW-0472">Membrane</keyword>
<feature type="compositionally biased region" description="Polar residues" evidence="1">
    <location>
        <begin position="67"/>
        <end position="83"/>
    </location>
</feature>
<gene>
    <name evidence="3" type="ORF">PHATRDRAFT_43718</name>
</gene>
<evidence type="ECO:0000313" key="3">
    <source>
        <dbReference type="EMBL" id="EEC50924.1"/>
    </source>
</evidence>
<keyword evidence="2" id="KW-0812">Transmembrane</keyword>
<dbReference type="Proteomes" id="UP000000759">
    <property type="component" value="Chromosome 2"/>
</dbReference>
<dbReference type="GeneID" id="7197009"/>
<dbReference type="RefSeq" id="XP_002178110.1">
    <property type="nucleotide sequence ID" value="XM_002178074.1"/>
</dbReference>
<name>B7FT79_PHATC</name>